<evidence type="ECO:0000313" key="4">
    <source>
        <dbReference type="Proteomes" id="UP000310754"/>
    </source>
</evidence>
<keyword evidence="1" id="KW-0560">Oxidoreductase</keyword>
<dbReference type="GO" id="GO:0016616">
    <property type="term" value="F:oxidoreductase activity, acting on the CH-OH group of donors, NAD or NADP as acceptor"/>
    <property type="evidence" value="ECO:0007669"/>
    <property type="project" value="TreeGrafter"/>
</dbReference>
<dbReference type="Proteomes" id="UP000310754">
    <property type="component" value="Unassembled WGS sequence"/>
</dbReference>
<sequence length="352" mass="39448">MQETARETVLVTGGSGFVASHVILQLLQAGKTVRTTVRSLRNAEKIAPLQKMRAQFDNRLELFEADLLRDGSFDAAMADCSIVYHVASPFKLPEKIKDGQREMVEPALRGTHNVLGSVNRTPSVRKVVMTSTIGAIFGDYADVRRMKNNTVAEEYFNTTSTVDNNPYHYSKVLAEKAAWAKAKEQDRWELITINPGMILGPSLTPASESGSLFLLDEMFKGYFFYGMPDLSLACVDVREVAAAHIRAAENPAARGRYIVAEDHTRSFLEIASVARRVHPRPYLLPTWQIPNAVVRLVGPLFGLTQSYMTNHLGIRFALDNHRSREELGITYRPFSETIADHYQSWADQRGRS</sequence>
<dbReference type="FunFam" id="3.40.50.720:FF:000336">
    <property type="entry name" value="Aldehyde reductase"/>
    <property type="match status" value="1"/>
</dbReference>
<organism evidence="3 4">
    <name type="scientific">Allorhizobium terrae</name>
    <dbReference type="NCBI Taxonomy" id="1848972"/>
    <lineage>
        <taxon>Bacteria</taxon>
        <taxon>Pseudomonadati</taxon>
        <taxon>Pseudomonadota</taxon>
        <taxon>Alphaproteobacteria</taxon>
        <taxon>Hyphomicrobiales</taxon>
        <taxon>Rhizobiaceae</taxon>
        <taxon>Rhizobium/Agrobacterium group</taxon>
        <taxon>Allorhizobium</taxon>
    </lineage>
</organism>
<evidence type="ECO:0000256" key="1">
    <source>
        <dbReference type="ARBA" id="ARBA00023002"/>
    </source>
</evidence>
<dbReference type="Gene3D" id="3.40.50.720">
    <property type="entry name" value="NAD(P)-binding Rossmann-like Domain"/>
    <property type="match status" value="1"/>
</dbReference>
<proteinExistence type="predicted"/>
<dbReference type="InterPro" id="IPR001509">
    <property type="entry name" value="Epimerase_deHydtase"/>
</dbReference>
<dbReference type="Pfam" id="PF01370">
    <property type="entry name" value="Epimerase"/>
    <property type="match status" value="1"/>
</dbReference>
<dbReference type="PANTHER" id="PTHR10366:SF852">
    <property type="entry name" value="CINNAMOYL-COA REDUCTASE CAD2"/>
    <property type="match status" value="1"/>
</dbReference>
<dbReference type="InterPro" id="IPR050425">
    <property type="entry name" value="NAD(P)_dehydrat-like"/>
</dbReference>
<dbReference type="EMBL" id="SSOA01000006">
    <property type="protein sequence ID" value="THF49346.1"/>
    <property type="molecule type" value="Genomic_DNA"/>
</dbReference>
<keyword evidence="4" id="KW-1185">Reference proteome</keyword>
<comment type="caution">
    <text evidence="3">The sequence shown here is derived from an EMBL/GenBank/DDBJ whole genome shotgun (WGS) entry which is preliminary data.</text>
</comment>
<feature type="domain" description="NAD-dependent epimerase/dehydratase" evidence="2">
    <location>
        <begin position="9"/>
        <end position="253"/>
    </location>
</feature>
<name>A0A4S3ZU98_9HYPH</name>
<evidence type="ECO:0000259" key="2">
    <source>
        <dbReference type="Pfam" id="PF01370"/>
    </source>
</evidence>
<reference evidence="3 4" key="1">
    <citation type="submission" date="2019-04" db="EMBL/GenBank/DDBJ databases">
        <title>Rhizobium terrae sp. nov., isolated from a paddy soil.</title>
        <authorList>
            <person name="Lin S.-Y."/>
            <person name="Hameed A."/>
            <person name="Huang H.-I."/>
            <person name="Young C.-C."/>
        </authorList>
    </citation>
    <scope>NUCLEOTIDE SEQUENCE [LARGE SCALE GENOMIC DNA]</scope>
    <source>
        <strain evidence="3 4">CC-HIH110</strain>
    </source>
</reference>
<protein>
    <submittedName>
        <fullName evidence="3">NAD-dependent epimerase/dehydratase family protein</fullName>
    </submittedName>
</protein>
<dbReference type="PANTHER" id="PTHR10366">
    <property type="entry name" value="NAD DEPENDENT EPIMERASE/DEHYDRATASE"/>
    <property type="match status" value="1"/>
</dbReference>
<evidence type="ECO:0000313" key="3">
    <source>
        <dbReference type="EMBL" id="THF49346.1"/>
    </source>
</evidence>
<gene>
    <name evidence="3" type="ORF">E6C51_13330</name>
</gene>
<dbReference type="AlphaFoldDB" id="A0A4S3ZU98"/>
<accession>A0A4S3ZU98</accession>
<dbReference type="RefSeq" id="WP_190236313.1">
    <property type="nucleotide sequence ID" value="NZ_SSOA01000006.1"/>
</dbReference>
<dbReference type="SUPFAM" id="SSF51735">
    <property type="entry name" value="NAD(P)-binding Rossmann-fold domains"/>
    <property type="match status" value="1"/>
</dbReference>
<dbReference type="InterPro" id="IPR036291">
    <property type="entry name" value="NAD(P)-bd_dom_sf"/>
</dbReference>